<evidence type="ECO:0000313" key="4">
    <source>
        <dbReference type="Proteomes" id="UP000695562"/>
    </source>
</evidence>
<evidence type="ECO:0000313" key="3">
    <source>
        <dbReference type="EMBL" id="KAF2074797.1"/>
    </source>
</evidence>
<name>A0A8J4PW39_9MYCE</name>
<evidence type="ECO:0008006" key="5">
    <source>
        <dbReference type="Google" id="ProtNLM"/>
    </source>
</evidence>
<organism evidence="3 4">
    <name type="scientific">Polysphondylium violaceum</name>
    <dbReference type="NCBI Taxonomy" id="133409"/>
    <lineage>
        <taxon>Eukaryota</taxon>
        <taxon>Amoebozoa</taxon>
        <taxon>Evosea</taxon>
        <taxon>Eumycetozoa</taxon>
        <taxon>Dictyostelia</taxon>
        <taxon>Dictyosteliales</taxon>
        <taxon>Dictyosteliaceae</taxon>
        <taxon>Polysphondylium</taxon>
    </lineage>
</organism>
<keyword evidence="2" id="KW-0812">Transmembrane</keyword>
<keyword evidence="2" id="KW-1133">Transmembrane helix</keyword>
<keyword evidence="4" id="KW-1185">Reference proteome</keyword>
<proteinExistence type="predicted"/>
<feature type="region of interest" description="Disordered" evidence="1">
    <location>
        <begin position="118"/>
        <end position="138"/>
    </location>
</feature>
<dbReference type="AlphaFoldDB" id="A0A8J4PW39"/>
<evidence type="ECO:0000256" key="1">
    <source>
        <dbReference type="SAM" id="MobiDB-lite"/>
    </source>
</evidence>
<accession>A0A8J4PW39</accession>
<sequence>MISNVLQKLIIHYYFNELKEEIESIPSFYGVREEIIKDVYQDKKRLSLVSKYWFQQISSFINFEMIYQYNRDEAQYSPSIYIHLNDTINNPFNLLKFSSNLSLDLNLHIQSLVSKHKQEKIDDSNDGNSSNNNNNNKNSKEIMFYKDYYSNVRRLSLDLGSLWKSNEIVQDLFRAVIEVSQNSPKLEYFQVLVPMWAIDSYAREKEFNQALLELGITDLHINFYNPSYHPFDQQQIESLKYFIKFHSRTIRSLTVQENIEDFQLFSDILVLLKDSLREINYSSIVNFGNASMIEDDSVFVTTLQSLSLDNFYIKLLTEDQYSMLCVKNNIGTSECSPISIIDTTRSKRFKVNIKDIISTIKYSPCIKSLEIKETNYNGSIYTRCNSNALSREITEMILKNMFQHLLDFLYIRVPLDIDCLTEYVLANAKAKHVLLDYKFKGTPSFYQALSTNTTIETIQINNQQLDMTDKQLLVESVLANNTLRYIRLYSKLNDDMLSKLIYKYDILDQNSVLLKRKSLEQQQQFLLQKEKEKEKERETDLIYYNSSKLLNHISDKSSFVLISSVFASLVAIAVFYYKS</sequence>
<keyword evidence="2" id="KW-0472">Membrane</keyword>
<evidence type="ECO:0000256" key="2">
    <source>
        <dbReference type="SAM" id="Phobius"/>
    </source>
</evidence>
<reference evidence="3" key="1">
    <citation type="submission" date="2020-01" db="EMBL/GenBank/DDBJ databases">
        <title>Development of genomics and gene disruption for Polysphondylium violaceum indicates a role for the polyketide synthase stlB in stalk morphogenesis.</title>
        <authorList>
            <person name="Narita B."/>
            <person name="Kawabe Y."/>
            <person name="Kin K."/>
            <person name="Saito T."/>
            <person name="Gibbs R."/>
            <person name="Kuspa A."/>
            <person name="Muzny D."/>
            <person name="Queller D."/>
            <person name="Richards S."/>
            <person name="Strassman J."/>
            <person name="Sucgang R."/>
            <person name="Worley K."/>
            <person name="Schaap P."/>
        </authorList>
    </citation>
    <scope>NUCLEOTIDE SEQUENCE</scope>
    <source>
        <strain evidence="3">QSvi11</strain>
    </source>
</reference>
<comment type="caution">
    <text evidence="3">The sequence shown here is derived from an EMBL/GenBank/DDBJ whole genome shotgun (WGS) entry which is preliminary data.</text>
</comment>
<feature type="compositionally biased region" description="Low complexity" evidence="1">
    <location>
        <begin position="126"/>
        <end position="137"/>
    </location>
</feature>
<dbReference type="Proteomes" id="UP000695562">
    <property type="component" value="Unassembled WGS sequence"/>
</dbReference>
<gene>
    <name evidence="3" type="ORF">CYY_003900</name>
</gene>
<protein>
    <recommendedName>
        <fullName evidence="5">F-box domain-containing protein</fullName>
    </recommendedName>
</protein>
<feature type="transmembrane region" description="Helical" evidence="2">
    <location>
        <begin position="558"/>
        <end position="577"/>
    </location>
</feature>
<dbReference type="EMBL" id="AJWJ01000129">
    <property type="protein sequence ID" value="KAF2074797.1"/>
    <property type="molecule type" value="Genomic_DNA"/>
</dbReference>